<name>A0ABY9IFR0_9ACTN</name>
<evidence type="ECO:0000313" key="3">
    <source>
        <dbReference type="Proteomes" id="UP001235744"/>
    </source>
</evidence>
<dbReference type="EMBL" id="CP120988">
    <property type="protein sequence ID" value="WLQ54037.1"/>
    <property type="molecule type" value="Genomic_DNA"/>
</dbReference>
<dbReference type="Proteomes" id="UP001235744">
    <property type="component" value="Chromosome"/>
</dbReference>
<keyword evidence="3" id="KW-1185">Reference proteome</keyword>
<feature type="compositionally biased region" description="Basic residues" evidence="1">
    <location>
        <begin position="150"/>
        <end position="159"/>
    </location>
</feature>
<sequence>MTAYGDDQVLRELDEIGRQRTAHYEAGLRLTARAREATARALEAGIYPLEISERTGYQSRTVEKWEARVERAQKRGLLTALLERWRSRGHRTTHRSGRERVPGPGPRHGRPHGAPSPGGRPGPHHAVTDGPAVRPGPRAASYPAQYVKLTRTRSGRGEQ</sequence>
<feature type="region of interest" description="Disordered" evidence="1">
    <location>
        <begin position="84"/>
        <end position="159"/>
    </location>
</feature>
<evidence type="ECO:0000256" key="1">
    <source>
        <dbReference type="SAM" id="MobiDB-lite"/>
    </source>
</evidence>
<proteinExistence type="predicted"/>
<evidence type="ECO:0000313" key="2">
    <source>
        <dbReference type="EMBL" id="WLQ54037.1"/>
    </source>
</evidence>
<organism evidence="2 3">
    <name type="scientific">Streptomyces poriferorum</name>
    <dbReference type="NCBI Taxonomy" id="2798799"/>
    <lineage>
        <taxon>Bacteria</taxon>
        <taxon>Bacillati</taxon>
        <taxon>Actinomycetota</taxon>
        <taxon>Actinomycetes</taxon>
        <taxon>Kitasatosporales</taxon>
        <taxon>Streptomycetaceae</taxon>
        <taxon>Streptomyces</taxon>
    </lineage>
</organism>
<protein>
    <recommendedName>
        <fullName evidence="4">Transposase</fullName>
    </recommendedName>
</protein>
<evidence type="ECO:0008006" key="4">
    <source>
        <dbReference type="Google" id="ProtNLM"/>
    </source>
</evidence>
<reference evidence="2 3" key="1">
    <citation type="submission" date="2023-03" db="EMBL/GenBank/DDBJ databases">
        <title>Isolation and description of six Streptomyces strains from soil environments, able to metabolize different microbial glucans.</title>
        <authorList>
            <person name="Widen T."/>
            <person name="Larsbrink J."/>
        </authorList>
    </citation>
    <scope>NUCLEOTIDE SEQUENCE [LARGE SCALE GENOMIC DNA]</scope>
    <source>
        <strain evidence="2 3">Alt2</strain>
    </source>
</reference>
<dbReference type="RefSeq" id="WP_306072588.1">
    <property type="nucleotide sequence ID" value="NZ_CP120988.1"/>
</dbReference>
<gene>
    <name evidence="2" type="ORF">P8A19_00555</name>
</gene>
<accession>A0ABY9IFR0</accession>